<dbReference type="GO" id="GO:0005524">
    <property type="term" value="F:ATP binding"/>
    <property type="evidence" value="ECO:0007669"/>
    <property type="project" value="UniProtKB-UniRule"/>
</dbReference>
<feature type="binding site" evidence="10">
    <location>
        <begin position="11"/>
        <end position="16"/>
    </location>
    <ligand>
        <name>substrate</name>
    </ligand>
</feature>
<gene>
    <name evidence="10 14" type="primary">miaA</name>
    <name evidence="14" type="ORF">H9754_12340</name>
</gene>
<feature type="site" description="Interaction with substrate tRNA" evidence="10">
    <location>
        <position position="100"/>
    </location>
</feature>
<dbReference type="EC" id="2.5.1.75" evidence="10"/>
<comment type="caution">
    <text evidence="10">Lacks conserved residue(s) required for the propagation of feature annotation.</text>
</comment>
<dbReference type="FunFam" id="1.10.20.140:FF:000001">
    <property type="entry name" value="tRNA dimethylallyltransferase"/>
    <property type="match status" value="1"/>
</dbReference>
<comment type="similarity">
    <text evidence="3 10 13">Belongs to the IPP transferase family.</text>
</comment>
<dbReference type="HAMAP" id="MF_00185">
    <property type="entry name" value="IPP_trans"/>
    <property type="match status" value="1"/>
</dbReference>
<comment type="function">
    <text evidence="2 10 12">Catalyzes the transfer of a dimethylallyl group onto the adenine at position 37 in tRNAs that read codons beginning with uridine, leading to the formation of N6-(dimethylallyl)adenosine (i(6)A).</text>
</comment>
<evidence type="ECO:0000256" key="3">
    <source>
        <dbReference type="ARBA" id="ARBA00005842"/>
    </source>
</evidence>
<feature type="region of interest" description="Interaction with substrate tRNA" evidence="10">
    <location>
        <begin position="34"/>
        <end position="37"/>
    </location>
</feature>
<evidence type="ECO:0000313" key="14">
    <source>
        <dbReference type="EMBL" id="HJC51333.1"/>
    </source>
</evidence>
<evidence type="ECO:0000256" key="8">
    <source>
        <dbReference type="ARBA" id="ARBA00022842"/>
    </source>
</evidence>
<dbReference type="InterPro" id="IPR027417">
    <property type="entry name" value="P-loop_NTPase"/>
</dbReference>
<dbReference type="InterPro" id="IPR039657">
    <property type="entry name" value="Dimethylallyltransferase"/>
</dbReference>
<evidence type="ECO:0000256" key="10">
    <source>
        <dbReference type="HAMAP-Rule" id="MF_00185"/>
    </source>
</evidence>
<dbReference type="GO" id="GO:0052381">
    <property type="term" value="F:tRNA dimethylallyltransferase activity"/>
    <property type="evidence" value="ECO:0007669"/>
    <property type="project" value="UniProtKB-UniRule"/>
</dbReference>
<evidence type="ECO:0000256" key="9">
    <source>
        <dbReference type="ARBA" id="ARBA00049563"/>
    </source>
</evidence>
<dbReference type="Pfam" id="PF01715">
    <property type="entry name" value="IPPT"/>
    <property type="match status" value="1"/>
</dbReference>
<evidence type="ECO:0000256" key="1">
    <source>
        <dbReference type="ARBA" id="ARBA00001946"/>
    </source>
</evidence>
<dbReference type="Gene3D" id="3.40.50.300">
    <property type="entry name" value="P-loop containing nucleotide triphosphate hydrolases"/>
    <property type="match status" value="1"/>
</dbReference>
<keyword evidence="6 10" id="KW-0547">Nucleotide-binding</keyword>
<organism evidence="14 15">
    <name type="scientific">Candidatus Anaerostipes avistercoris</name>
    <dbReference type="NCBI Taxonomy" id="2838462"/>
    <lineage>
        <taxon>Bacteria</taxon>
        <taxon>Bacillati</taxon>
        <taxon>Bacillota</taxon>
        <taxon>Clostridia</taxon>
        <taxon>Lachnospirales</taxon>
        <taxon>Lachnospiraceae</taxon>
        <taxon>Anaerostipes</taxon>
    </lineage>
</organism>
<feature type="binding site" evidence="10">
    <location>
        <begin position="9"/>
        <end position="16"/>
    </location>
    <ligand>
        <name>ATP</name>
        <dbReference type="ChEBI" id="CHEBI:30616"/>
    </ligand>
</feature>
<reference evidence="14" key="2">
    <citation type="submission" date="2021-04" db="EMBL/GenBank/DDBJ databases">
        <authorList>
            <person name="Gilroy R."/>
        </authorList>
    </citation>
    <scope>NUCLEOTIDE SEQUENCE</scope>
    <source>
        <strain evidence="14">ChiSjej3B21-8574</strain>
    </source>
</reference>
<dbReference type="GO" id="GO:0006400">
    <property type="term" value="P:tRNA modification"/>
    <property type="evidence" value="ECO:0007669"/>
    <property type="project" value="TreeGrafter"/>
</dbReference>
<comment type="caution">
    <text evidence="14">The sequence shown here is derived from an EMBL/GenBank/DDBJ whole genome shotgun (WGS) entry which is preliminary data.</text>
</comment>
<comment type="subunit">
    <text evidence="10">Monomer.</text>
</comment>
<evidence type="ECO:0000256" key="13">
    <source>
        <dbReference type="RuleBase" id="RU003785"/>
    </source>
</evidence>
<dbReference type="InterPro" id="IPR018022">
    <property type="entry name" value="IPT"/>
</dbReference>
<comment type="cofactor">
    <cofactor evidence="1 10">
        <name>Mg(2+)</name>
        <dbReference type="ChEBI" id="CHEBI:18420"/>
    </cofactor>
</comment>
<dbReference type="NCBIfam" id="TIGR00174">
    <property type="entry name" value="miaA"/>
    <property type="match status" value="1"/>
</dbReference>
<dbReference type="PANTHER" id="PTHR11088:SF60">
    <property type="entry name" value="TRNA DIMETHYLALLYLTRANSFERASE"/>
    <property type="match status" value="1"/>
</dbReference>
<evidence type="ECO:0000256" key="6">
    <source>
        <dbReference type="ARBA" id="ARBA00022741"/>
    </source>
</evidence>
<evidence type="ECO:0000313" key="15">
    <source>
        <dbReference type="Proteomes" id="UP000823904"/>
    </source>
</evidence>
<accession>A0A9D2PLY4</accession>
<dbReference type="Gene3D" id="1.10.20.140">
    <property type="match status" value="1"/>
</dbReference>
<evidence type="ECO:0000256" key="11">
    <source>
        <dbReference type="RuleBase" id="RU003783"/>
    </source>
</evidence>
<name>A0A9D2PLY4_9FIRM</name>
<reference evidence="14" key="1">
    <citation type="journal article" date="2021" name="PeerJ">
        <title>Extensive microbial diversity within the chicken gut microbiome revealed by metagenomics and culture.</title>
        <authorList>
            <person name="Gilroy R."/>
            <person name="Ravi A."/>
            <person name="Getino M."/>
            <person name="Pursley I."/>
            <person name="Horton D.L."/>
            <person name="Alikhan N.F."/>
            <person name="Baker D."/>
            <person name="Gharbi K."/>
            <person name="Hall N."/>
            <person name="Watson M."/>
            <person name="Adriaenssens E.M."/>
            <person name="Foster-Nyarko E."/>
            <person name="Jarju S."/>
            <person name="Secka A."/>
            <person name="Antonio M."/>
            <person name="Oren A."/>
            <person name="Chaudhuri R.R."/>
            <person name="La Ragione R."/>
            <person name="Hildebrand F."/>
            <person name="Pallen M.J."/>
        </authorList>
    </citation>
    <scope>NUCLEOTIDE SEQUENCE</scope>
    <source>
        <strain evidence="14">ChiSjej3B21-8574</strain>
    </source>
</reference>
<evidence type="ECO:0000256" key="4">
    <source>
        <dbReference type="ARBA" id="ARBA00022679"/>
    </source>
</evidence>
<dbReference type="AlphaFoldDB" id="A0A9D2PLY4"/>
<keyword evidence="4 10" id="KW-0808">Transferase</keyword>
<comment type="catalytic activity">
    <reaction evidence="9 10 11">
        <text>adenosine(37) in tRNA + dimethylallyl diphosphate = N(6)-dimethylallyladenosine(37) in tRNA + diphosphate</text>
        <dbReference type="Rhea" id="RHEA:26482"/>
        <dbReference type="Rhea" id="RHEA-COMP:10162"/>
        <dbReference type="Rhea" id="RHEA-COMP:10375"/>
        <dbReference type="ChEBI" id="CHEBI:33019"/>
        <dbReference type="ChEBI" id="CHEBI:57623"/>
        <dbReference type="ChEBI" id="CHEBI:74411"/>
        <dbReference type="ChEBI" id="CHEBI:74415"/>
        <dbReference type="EC" id="2.5.1.75"/>
    </reaction>
</comment>
<sequence>MKPMVVLTGPTAVGKTELSIRLAEALDGEIISADSMQVYKKMDIGTAKIRKEEMRGIPHHLIDVLDPAEEFNVVRFQEMAKEALAGIYERGKIPLVVGGTGFYIQGLLYDIDFTREEQDKSYRERLQKKAEEEGAGAVYQMLVKVDSVSAGKIHPNNVKRVIRALEFYHLNGRPISEHNEEEARKKSPYQSAYFVLNQERQTLYERINRRVDLMMEEGLIGEVKSLVEEGYGRNLVSMQGIGYKEVFDYLEGEISLEETTERIKKDTRHFAKRQLTWFGREKEVIMIDKDKFETEEKILEHMLGILREKGIYHG</sequence>
<dbReference type="EMBL" id="DWWD01000046">
    <property type="protein sequence ID" value="HJC51333.1"/>
    <property type="molecule type" value="Genomic_DNA"/>
</dbReference>
<keyword evidence="7 10" id="KW-0067">ATP-binding</keyword>
<proteinExistence type="inferred from homology"/>
<keyword evidence="8 10" id="KW-0460">Magnesium</keyword>
<evidence type="ECO:0000256" key="2">
    <source>
        <dbReference type="ARBA" id="ARBA00003213"/>
    </source>
</evidence>
<dbReference type="PANTHER" id="PTHR11088">
    <property type="entry name" value="TRNA DIMETHYLALLYLTRANSFERASE"/>
    <property type="match status" value="1"/>
</dbReference>
<feature type="site" description="Interaction with substrate tRNA" evidence="10">
    <location>
        <position position="123"/>
    </location>
</feature>
<evidence type="ECO:0000256" key="5">
    <source>
        <dbReference type="ARBA" id="ARBA00022694"/>
    </source>
</evidence>
<evidence type="ECO:0000256" key="12">
    <source>
        <dbReference type="RuleBase" id="RU003784"/>
    </source>
</evidence>
<dbReference type="Proteomes" id="UP000823904">
    <property type="component" value="Unassembled WGS sequence"/>
</dbReference>
<evidence type="ECO:0000256" key="7">
    <source>
        <dbReference type="ARBA" id="ARBA00022840"/>
    </source>
</evidence>
<keyword evidence="5 10" id="KW-0819">tRNA processing</keyword>
<protein>
    <recommendedName>
        <fullName evidence="10">tRNA dimethylallyltransferase</fullName>
        <ecNumber evidence="10">2.5.1.75</ecNumber>
    </recommendedName>
    <alternativeName>
        <fullName evidence="10">Dimethylallyl diphosphate:tRNA dimethylallyltransferase</fullName>
        <shortName evidence="10">DMAPP:tRNA dimethylallyltransferase</shortName>
        <shortName evidence="10">DMATase</shortName>
    </alternativeName>
    <alternativeName>
        <fullName evidence="10">Isopentenyl-diphosphate:tRNA isopentenyltransferase</fullName>
        <shortName evidence="10">IPP transferase</shortName>
        <shortName evidence="10">IPPT</shortName>
        <shortName evidence="10">IPTase</shortName>
    </alternativeName>
</protein>
<dbReference type="SUPFAM" id="SSF52540">
    <property type="entry name" value="P-loop containing nucleoside triphosphate hydrolases"/>
    <property type="match status" value="2"/>
</dbReference>